<dbReference type="InterPro" id="IPR013783">
    <property type="entry name" value="Ig-like_fold"/>
</dbReference>
<dbReference type="PANTHER" id="PTHR43308:SF5">
    <property type="entry name" value="S-LAYER PROTEIN _ PEPTIDOGLYCAN ENDO-BETA-N-ACETYLGLUCOSAMINIDASE"/>
    <property type="match status" value="1"/>
</dbReference>
<dbReference type="Pfam" id="PF00395">
    <property type="entry name" value="SLH"/>
    <property type="match status" value="2"/>
</dbReference>
<accession>A0A437S6I1</accession>
<dbReference type="Proteomes" id="UP000288812">
    <property type="component" value="Unassembled WGS sequence"/>
</dbReference>
<dbReference type="Gene3D" id="2.60.40.10">
    <property type="entry name" value="Immunoglobulins"/>
    <property type="match status" value="1"/>
</dbReference>
<protein>
    <submittedName>
        <fullName evidence="2">Isopeptide-forming domain-containing fimbrial protein</fullName>
    </submittedName>
</protein>
<dbReference type="RefSeq" id="WP_127724664.1">
    <property type="nucleotide sequence ID" value="NZ_RLIH01000008.1"/>
</dbReference>
<feature type="domain" description="SLH" evidence="1">
    <location>
        <begin position="440"/>
        <end position="499"/>
    </location>
</feature>
<dbReference type="InterPro" id="IPR001119">
    <property type="entry name" value="SLH_dom"/>
</dbReference>
<dbReference type="PANTHER" id="PTHR43308">
    <property type="entry name" value="OUTER MEMBRANE PROTEIN ALPHA-RELATED"/>
    <property type="match status" value="1"/>
</dbReference>
<dbReference type="NCBIfam" id="TIGR04226">
    <property type="entry name" value="RrgB_K2N_iso_D2"/>
    <property type="match status" value="1"/>
</dbReference>
<dbReference type="InterPro" id="IPR026466">
    <property type="entry name" value="Fim_isopep_form_D2_dom"/>
</dbReference>
<dbReference type="InterPro" id="IPR051465">
    <property type="entry name" value="Cell_Envelope_Struct_Comp"/>
</dbReference>
<reference evidence="2 3" key="1">
    <citation type="submission" date="2018-11" db="EMBL/GenBank/DDBJ databases">
        <title>Genome sequencing and assembly of Anaerosphaera sp. nov., GS7-6-2.</title>
        <authorList>
            <person name="Rettenmaier R."/>
            <person name="Liebl W."/>
            <person name="Zverlov V."/>
        </authorList>
    </citation>
    <scope>NUCLEOTIDE SEQUENCE [LARGE SCALE GENOMIC DNA]</scope>
    <source>
        <strain evidence="2 3">GS7-6-2</strain>
    </source>
</reference>
<organism evidence="2 3">
    <name type="scientific">Anaerosphaera multitolerans</name>
    <dbReference type="NCBI Taxonomy" id="2487351"/>
    <lineage>
        <taxon>Bacteria</taxon>
        <taxon>Bacillati</taxon>
        <taxon>Bacillota</taxon>
        <taxon>Tissierellia</taxon>
        <taxon>Tissierellales</taxon>
        <taxon>Peptoniphilaceae</taxon>
        <taxon>Anaerosphaera</taxon>
    </lineage>
</organism>
<dbReference type="OrthoDB" id="1698971at2"/>
<name>A0A437S6I1_9FIRM</name>
<dbReference type="Gene3D" id="2.60.40.740">
    <property type="match status" value="1"/>
</dbReference>
<comment type="caution">
    <text evidence="2">The sequence shown here is derived from an EMBL/GenBank/DDBJ whole genome shotgun (WGS) entry which is preliminary data.</text>
</comment>
<evidence type="ECO:0000259" key="1">
    <source>
        <dbReference type="PROSITE" id="PS51272"/>
    </source>
</evidence>
<dbReference type="Pfam" id="PF17936">
    <property type="entry name" value="Big_6"/>
    <property type="match status" value="1"/>
</dbReference>
<dbReference type="EMBL" id="RLIH01000008">
    <property type="protein sequence ID" value="RVU54616.1"/>
    <property type="molecule type" value="Genomic_DNA"/>
</dbReference>
<dbReference type="InterPro" id="IPR041498">
    <property type="entry name" value="Big_6"/>
</dbReference>
<feature type="domain" description="SLH" evidence="1">
    <location>
        <begin position="376"/>
        <end position="439"/>
    </location>
</feature>
<keyword evidence="3" id="KW-1185">Reference proteome</keyword>
<gene>
    <name evidence="2" type="ORF">EF514_06750</name>
</gene>
<sequence length="525" mass="58303">MRKIINSVLIFSLILNLFTVNVFAKEDIQVVFEQPAVYSASKGDVLNYKLNIKLPDDYMKDYKSFAVTILMDSNLEVTEQKLAGAELVQGKVDLTLTNVKKNTQNLVTLSVNDTEALKGVKEFSVVIKTKVKEDAKGQDALKNSFVLTYVDRAGNENSGQTNLESNTKAQDGNLTVYEVYNNSTVVSGKTEPNSKVKVLLNDKVLGEATSDKDGNFKVTISKQEIGTKLDVVSYFKKDGEDKTASNLVVVKDVKNSYITESLIDENMSTTVTEDMEVLDDYYEMAKSMDISAVKKEDAARLTAALANAQYIKVKSDVIQSEVSDAVDKLSEGISEIRVPIMNGRSKDTFGPKESMKRSEVASVLAKIYAGENITGVYSSFKDVKQEAWYADAVGYMEKNGFISGYKNGEFRPENPITRTEFASILVKVADLEKKSKATTFKDVNSNFWGKEAIDIVTSNGLMNGRSEGKFVPNEPINRAEVATVLNKLLNRTPNKEFIGKYSKNPFKDVSKTFWAYYEIMEVTGN</sequence>
<dbReference type="AlphaFoldDB" id="A0A437S6I1"/>
<evidence type="ECO:0000313" key="3">
    <source>
        <dbReference type="Proteomes" id="UP000288812"/>
    </source>
</evidence>
<proteinExistence type="predicted"/>
<dbReference type="PROSITE" id="PS51272">
    <property type="entry name" value="SLH"/>
    <property type="match status" value="2"/>
</dbReference>
<evidence type="ECO:0000313" key="2">
    <source>
        <dbReference type="EMBL" id="RVU54616.1"/>
    </source>
</evidence>